<sequence>MLDKNKLILKLNEFVPKYFFNINQEVELARQYFDWLREHQDQIRLILSQEAKYTMPDYINNIDQVKDLNLDNKFLLYTVISVDGSQIYPDRHYGISCFLLNLGLVQINYLDPVSQVNFSSVPYLYKEIQNTEHLSQEIINCKRNELEIQKCLELSINAKNYSKNIIALLDGTLIFSHLDSKDIKIRDYFLSRYIKVLDEFYQKRIPVFGFISFTKSKDIVNIIKNGILLSIIPDLSYDYLHSSLDNNLTEKNLLDNVVDSDLMDHILKPFCRSNIFLSNTKILNYYPDHLKINFCYINIESEIIRVEFPSWLSQDLEYLDSLLKLIIDQCKKGQGYPVALSEAHEQAVVKSIDREFFFQMIQKISLTNKNSLKMSKKSLKKKFVSI</sequence>
<protein>
    <submittedName>
        <fullName evidence="2">NurA nuclease domain protein</fullName>
    </submittedName>
</protein>
<dbReference type="STRING" id="673862.BABL1_gene_554"/>
<organism evidence="2 3">
    <name type="scientific">Candidatus Babela massiliensis</name>
    <dbReference type="NCBI Taxonomy" id="673862"/>
    <lineage>
        <taxon>Bacteria</taxon>
        <taxon>Candidatus Babelota</taxon>
        <taxon>Candidatus Babeliae</taxon>
        <taxon>Candidatus Babeliales</taxon>
        <taxon>Candidatus Babeliaceae</taxon>
        <taxon>Candidatus Babela</taxon>
    </lineage>
</organism>
<dbReference type="HOGENOM" id="CLU_059379_0_0_7"/>
<dbReference type="PATRIC" id="fig|673862.3.peg.351"/>
<keyword evidence="3" id="KW-1185">Reference proteome</keyword>
<evidence type="ECO:0000313" key="2">
    <source>
        <dbReference type="EMBL" id="CDK30464.1"/>
    </source>
</evidence>
<dbReference type="InterPro" id="IPR018977">
    <property type="entry name" value="NurA_domain"/>
</dbReference>
<dbReference type="KEGG" id="dpb:BABL1_gene_554"/>
<evidence type="ECO:0000259" key="1">
    <source>
        <dbReference type="SMART" id="SM00933"/>
    </source>
</evidence>
<evidence type="ECO:0000313" key="3">
    <source>
        <dbReference type="Proteomes" id="UP000018769"/>
    </source>
</evidence>
<dbReference type="RefSeq" id="WP_023791628.1">
    <property type="nucleotide sequence ID" value="NC_023003.1"/>
</dbReference>
<feature type="domain" description="NurA" evidence="1">
    <location>
        <begin position="77"/>
        <end position="349"/>
    </location>
</feature>
<dbReference type="EMBL" id="HG793133">
    <property type="protein sequence ID" value="CDK30464.1"/>
    <property type="molecule type" value="Genomic_DNA"/>
</dbReference>
<name>V6DFZ3_9BACT</name>
<reference evidence="2 3" key="1">
    <citation type="journal article" date="2015" name="Biol. Direct">
        <title>Babela massiliensis, a representative of a widespread bacterial phylum with unusual adaptations to parasitism in amoebae.</title>
        <authorList>
            <person name="Pagnier I."/>
            <person name="Yutin N."/>
            <person name="Croce O."/>
            <person name="Makarova K.S."/>
            <person name="Wolf Y.I."/>
            <person name="Benamar S."/>
            <person name="Raoult D."/>
            <person name="Koonin E.V."/>
            <person name="La Scola B."/>
        </authorList>
    </citation>
    <scope>NUCLEOTIDE SEQUENCE [LARGE SCALE GENOMIC DNA]</scope>
    <source>
        <strain evidence="3">BABL1</strain>
    </source>
</reference>
<accession>V6DFZ3</accession>
<dbReference type="OrthoDB" id="9799918at2"/>
<dbReference type="eggNOG" id="COG1630">
    <property type="taxonomic scope" value="Bacteria"/>
</dbReference>
<gene>
    <name evidence="2" type="ORF">BABL1_gene_554</name>
</gene>
<dbReference type="AlphaFoldDB" id="V6DFZ3"/>
<proteinExistence type="predicted"/>
<dbReference type="SMART" id="SM00933">
    <property type="entry name" value="NurA"/>
    <property type="match status" value="1"/>
</dbReference>
<dbReference type="Proteomes" id="UP000018769">
    <property type="component" value="Chromosome I"/>
</dbReference>
<dbReference type="Pfam" id="PF09376">
    <property type="entry name" value="NurA"/>
    <property type="match status" value="1"/>
</dbReference>